<dbReference type="EMBL" id="JBHSXM010000001">
    <property type="protein sequence ID" value="MFC6837577.1"/>
    <property type="molecule type" value="Genomic_DNA"/>
</dbReference>
<keyword evidence="6" id="KW-1185">Reference proteome</keyword>
<accession>A0ABD5UAK6</accession>
<dbReference type="SUPFAM" id="SSF55945">
    <property type="entry name" value="TATA-box binding protein-like"/>
    <property type="match status" value="1"/>
</dbReference>
<protein>
    <submittedName>
        <fullName evidence="5">Uncharacterized protein</fullName>
    </submittedName>
</protein>
<organism evidence="5 6">
    <name type="scientific">Halomarina ordinaria</name>
    <dbReference type="NCBI Taxonomy" id="3033939"/>
    <lineage>
        <taxon>Archaea</taxon>
        <taxon>Methanobacteriati</taxon>
        <taxon>Methanobacteriota</taxon>
        <taxon>Stenosarchaea group</taxon>
        <taxon>Halobacteria</taxon>
        <taxon>Halobacteriales</taxon>
        <taxon>Natronomonadaceae</taxon>
        <taxon>Halomarina</taxon>
    </lineage>
</organism>
<name>A0ABD5UAK6_9EURY</name>
<evidence type="ECO:0000313" key="6">
    <source>
        <dbReference type="Proteomes" id="UP001596406"/>
    </source>
</evidence>
<dbReference type="Proteomes" id="UP001596406">
    <property type="component" value="Unassembled WGS sequence"/>
</dbReference>
<dbReference type="Gene3D" id="3.30.310.10">
    <property type="entry name" value="TATA-Binding Protein"/>
    <property type="match status" value="2"/>
</dbReference>
<dbReference type="RefSeq" id="WP_304449242.1">
    <property type="nucleotide sequence ID" value="NZ_JARRAH010000001.1"/>
</dbReference>
<proteinExistence type="inferred from homology"/>
<evidence type="ECO:0000256" key="4">
    <source>
        <dbReference type="ARBA" id="ARBA00023163"/>
    </source>
</evidence>
<dbReference type="InterPro" id="IPR012295">
    <property type="entry name" value="TBP_dom_sf"/>
</dbReference>
<dbReference type="GO" id="GO:0003677">
    <property type="term" value="F:DNA binding"/>
    <property type="evidence" value="ECO:0007669"/>
    <property type="project" value="UniProtKB-KW"/>
</dbReference>
<dbReference type="PANTHER" id="PTHR10126">
    <property type="entry name" value="TATA-BOX BINDING PROTEIN"/>
    <property type="match status" value="1"/>
</dbReference>
<keyword evidence="4" id="KW-0804">Transcription</keyword>
<dbReference type="Pfam" id="PF00352">
    <property type="entry name" value="TBP"/>
    <property type="match status" value="1"/>
</dbReference>
<evidence type="ECO:0000256" key="3">
    <source>
        <dbReference type="ARBA" id="ARBA00023125"/>
    </source>
</evidence>
<reference evidence="5 6" key="1">
    <citation type="journal article" date="2019" name="Int. J. Syst. Evol. Microbiol.">
        <title>The Global Catalogue of Microorganisms (GCM) 10K type strain sequencing project: providing services to taxonomists for standard genome sequencing and annotation.</title>
        <authorList>
            <consortium name="The Broad Institute Genomics Platform"/>
            <consortium name="The Broad Institute Genome Sequencing Center for Infectious Disease"/>
            <person name="Wu L."/>
            <person name="Ma J."/>
        </authorList>
    </citation>
    <scope>NUCLEOTIDE SEQUENCE [LARGE SCALE GENOMIC DNA]</scope>
    <source>
        <strain evidence="5 6">PSRA2</strain>
    </source>
</reference>
<comment type="caution">
    <text evidence="5">The sequence shown here is derived from an EMBL/GenBank/DDBJ whole genome shotgun (WGS) entry which is preliminary data.</text>
</comment>
<keyword evidence="2" id="KW-0677">Repeat</keyword>
<evidence type="ECO:0000256" key="1">
    <source>
        <dbReference type="ARBA" id="ARBA00005560"/>
    </source>
</evidence>
<gene>
    <name evidence="5" type="ORF">ACFQHK_13850</name>
</gene>
<evidence type="ECO:0000313" key="5">
    <source>
        <dbReference type="EMBL" id="MFC6837577.1"/>
    </source>
</evidence>
<comment type="similarity">
    <text evidence="1">Belongs to the TBP family.</text>
</comment>
<sequence length="195" mass="22107">MTKGDRRKQRFETGSGVEYSPHSMMHKAIVRMDPTKLEMLNGFERTDNGHKYAPPDSNVRVIISGRDWSNKRLFVYGCLSSEEAAEYIEKIINRVCEIGHEATLLERPEIMNIAVSGDLGTPLQLEEIPLGDNDPGLTVEYEPEQFPAAIVRLDDFSATFMLYSTGRFVIQGLRRTEDIEPAINRIQTFLKTTVP</sequence>
<keyword evidence="3" id="KW-0238">DNA-binding</keyword>
<dbReference type="AlphaFoldDB" id="A0ABD5UAK6"/>
<dbReference type="InterPro" id="IPR000814">
    <property type="entry name" value="TBP"/>
</dbReference>
<evidence type="ECO:0000256" key="2">
    <source>
        <dbReference type="ARBA" id="ARBA00022737"/>
    </source>
</evidence>